<evidence type="ECO:0000313" key="1">
    <source>
        <dbReference type="EMBL" id="MCU4719307.1"/>
    </source>
</evidence>
<keyword evidence="3" id="KW-1185">Reference proteome</keyword>
<dbReference type="Proteomes" id="UP001209746">
    <property type="component" value="Unassembled WGS sequence"/>
</dbReference>
<proteinExistence type="predicted"/>
<dbReference type="Proteomes" id="UP001208186">
    <property type="component" value="Unassembled WGS sequence"/>
</dbReference>
<protein>
    <submittedName>
        <fullName evidence="2">Uncharacterized protein</fullName>
    </submittedName>
</protein>
<evidence type="ECO:0000313" key="2">
    <source>
        <dbReference type="EMBL" id="MCU4728248.1"/>
    </source>
</evidence>
<comment type="caution">
    <text evidence="2">The sequence shown here is derived from an EMBL/GenBank/DDBJ whole genome shotgun (WGS) entry which is preliminary data.</text>
</comment>
<dbReference type="AlphaFoldDB" id="A0AAE3ICU7"/>
<accession>A0AAE3ICU7</accession>
<evidence type="ECO:0000313" key="3">
    <source>
        <dbReference type="Proteomes" id="UP001208186"/>
    </source>
</evidence>
<dbReference type="RefSeq" id="WP_315910054.1">
    <property type="nucleotide sequence ID" value="NZ_JAOPKC010000025.1"/>
</dbReference>
<name>A0AAE3ICU7_9EURY</name>
<reference evidence="2" key="1">
    <citation type="submission" date="2023-02" db="EMBL/GenBank/DDBJ databases">
        <title>Enrichment on poylsaccharides allowed isolation of novel metabolic and taxonomic groups of Haloarchaea.</title>
        <authorList>
            <person name="Sorokin D.Y."/>
            <person name="Elcheninov A.G."/>
            <person name="Khizhniak T.V."/>
            <person name="Kolganova T.V."/>
            <person name="Kublanov I.V."/>
        </authorList>
    </citation>
    <scope>NUCLEOTIDE SEQUENCE</scope>
    <source>
        <strain evidence="1 3">HArc-curdl5-1</strain>
        <strain evidence="2">HArc-curdl7</strain>
    </source>
</reference>
<organism evidence="2 4">
    <name type="scientific">Halapricum hydrolyticum</name>
    <dbReference type="NCBI Taxonomy" id="2979991"/>
    <lineage>
        <taxon>Archaea</taxon>
        <taxon>Methanobacteriati</taxon>
        <taxon>Methanobacteriota</taxon>
        <taxon>Stenosarchaea group</taxon>
        <taxon>Halobacteria</taxon>
        <taxon>Halobacteriales</taxon>
        <taxon>Haloarculaceae</taxon>
        <taxon>Halapricum</taxon>
    </lineage>
</organism>
<gene>
    <name evidence="2" type="ORF">OB914_14935</name>
    <name evidence="1" type="ORF">OB916_14745</name>
</gene>
<sequence>MSNGLLDVPSILTAVVFPISERTDPQGRHRSNFQERFDADDPDTVSLVETDGADSVESAWEAVSEWKSLKRRVELLDAARRDDLAVER</sequence>
<dbReference type="EMBL" id="JAOPKC010000025">
    <property type="protein sequence ID" value="MCU4719307.1"/>
    <property type="molecule type" value="Genomic_DNA"/>
</dbReference>
<dbReference type="EMBL" id="JAOPKD010000022">
    <property type="protein sequence ID" value="MCU4728248.1"/>
    <property type="molecule type" value="Genomic_DNA"/>
</dbReference>
<evidence type="ECO:0000313" key="4">
    <source>
        <dbReference type="Proteomes" id="UP001209746"/>
    </source>
</evidence>